<accession>A0A5A7REB7</accession>
<evidence type="ECO:0000313" key="4">
    <source>
        <dbReference type="EMBL" id="GER55786.1"/>
    </source>
</evidence>
<protein>
    <submittedName>
        <fullName evidence="4">Chaperone protein dnaJ</fullName>
    </submittedName>
</protein>
<organism evidence="4 5">
    <name type="scientific">Striga asiatica</name>
    <name type="common">Asiatic witchweed</name>
    <name type="synonym">Buchnera asiatica</name>
    <dbReference type="NCBI Taxonomy" id="4170"/>
    <lineage>
        <taxon>Eukaryota</taxon>
        <taxon>Viridiplantae</taxon>
        <taxon>Streptophyta</taxon>
        <taxon>Embryophyta</taxon>
        <taxon>Tracheophyta</taxon>
        <taxon>Spermatophyta</taxon>
        <taxon>Magnoliopsida</taxon>
        <taxon>eudicotyledons</taxon>
        <taxon>Gunneridae</taxon>
        <taxon>Pentapetalae</taxon>
        <taxon>asterids</taxon>
        <taxon>lamiids</taxon>
        <taxon>Lamiales</taxon>
        <taxon>Orobanchaceae</taxon>
        <taxon>Buchnereae</taxon>
        <taxon>Striga</taxon>
    </lineage>
</organism>
<dbReference type="Gene3D" id="1.10.287.110">
    <property type="entry name" value="DnaJ domain"/>
    <property type="match status" value="1"/>
</dbReference>
<evidence type="ECO:0000256" key="1">
    <source>
        <dbReference type="SAM" id="Coils"/>
    </source>
</evidence>
<dbReference type="PANTHER" id="PTHR45184">
    <property type="entry name" value="DNAJ PROTEIN ERDJ3A"/>
    <property type="match status" value="1"/>
</dbReference>
<keyword evidence="1" id="KW-0175">Coiled coil</keyword>
<dbReference type="InterPro" id="IPR001623">
    <property type="entry name" value="DnaJ_domain"/>
</dbReference>
<sequence length="664" mass="73612">MQLMGNARTPLAENSWSHLEATRQTSLGTLWIFPLNAREIYYLDPQITAKTEPSLSQLDTKVQVHKLHRWNRIYTELIMKNRSALPWIAVGLTFLLLADCKKADPYKVLGVDRSASQREIQKAFHKLSLQYHPDKNKNKGAQEKFAEINNGMATSSFVTLNTYDILSDEQKRKNYDLYGDEKGTPGFEAGDPGNEGGYRSYFTSGGPGQSGFSFRPGDWQNMGGGQDGSRSFSFSFGGPASGKQSSFGFGFDDIFSNFFSGGGGGDAGGKFSGSHRSSRSQYGNRHSSKSIPSVNSQIYRKEIVDGGMTWLLLVYTPNLQGIQYYESVAEEVATSLQGALKVGTLNCESEKSLCKELGVYPRREPRFYIYSFGSSGKGSLVEYDGDLEVKSLKSISQEHLPRISKRVNLNNLNVASGGGSLPKVLLLSTKKNTPVIWRALSGLYRKRFIFYDAEVRDVSDSSVRELGIDSLPAIVGWLSNGEKQVIKSGISVKDMNSAIQDLSKLLDNFEKKNKKAASKKDQTESGERNIPLLTASNFNEICDEKVPVCLIGVFRSSITKDKLQKILQSVSQKSFSRRLSSNSGPRDSVAYALLDASKHQSFLNTFDKSGFKSSDMLLLAYKPKRGTYATSRDKITEETAERFISSVLNGDVQFSKTRQKPNLK</sequence>
<dbReference type="InterPro" id="IPR052842">
    <property type="entry name" value="ER_Co-chaperone"/>
</dbReference>
<dbReference type="SMART" id="SM00271">
    <property type="entry name" value="DnaJ"/>
    <property type="match status" value="1"/>
</dbReference>
<evidence type="ECO:0000313" key="5">
    <source>
        <dbReference type="Proteomes" id="UP000325081"/>
    </source>
</evidence>
<feature type="region of interest" description="Disordered" evidence="2">
    <location>
        <begin position="269"/>
        <end position="289"/>
    </location>
</feature>
<reference evidence="5" key="1">
    <citation type="journal article" date="2019" name="Curr. Biol.">
        <title>Genome Sequence of Striga asiatica Provides Insight into the Evolution of Plant Parasitism.</title>
        <authorList>
            <person name="Yoshida S."/>
            <person name="Kim S."/>
            <person name="Wafula E.K."/>
            <person name="Tanskanen J."/>
            <person name="Kim Y.M."/>
            <person name="Honaas L."/>
            <person name="Yang Z."/>
            <person name="Spallek T."/>
            <person name="Conn C.E."/>
            <person name="Ichihashi Y."/>
            <person name="Cheong K."/>
            <person name="Cui S."/>
            <person name="Der J.P."/>
            <person name="Gundlach H."/>
            <person name="Jiao Y."/>
            <person name="Hori C."/>
            <person name="Ishida J.K."/>
            <person name="Kasahara H."/>
            <person name="Kiba T."/>
            <person name="Kim M.S."/>
            <person name="Koo N."/>
            <person name="Laohavisit A."/>
            <person name="Lee Y.H."/>
            <person name="Lumba S."/>
            <person name="McCourt P."/>
            <person name="Mortimer J.C."/>
            <person name="Mutuku J.M."/>
            <person name="Nomura T."/>
            <person name="Sasaki-Sekimoto Y."/>
            <person name="Seto Y."/>
            <person name="Wang Y."/>
            <person name="Wakatake T."/>
            <person name="Sakakibara H."/>
            <person name="Demura T."/>
            <person name="Yamaguchi S."/>
            <person name="Yoneyama K."/>
            <person name="Manabe R.I."/>
            <person name="Nelson D.C."/>
            <person name="Schulman A.H."/>
            <person name="Timko M.P."/>
            <person name="dePamphilis C.W."/>
            <person name="Choi D."/>
            <person name="Shirasu K."/>
        </authorList>
    </citation>
    <scope>NUCLEOTIDE SEQUENCE [LARGE SCALE GENOMIC DNA]</scope>
    <source>
        <strain evidence="5">cv. UVA1</strain>
    </source>
</reference>
<dbReference type="PROSITE" id="PS50076">
    <property type="entry name" value="DNAJ_2"/>
    <property type="match status" value="1"/>
</dbReference>
<dbReference type="SUPFAM" id="SSF52833">
    <property type="entry name" value="Thioredoxin-like"/>
    <property type="match status" value="1"/>
</dbReference>
<dbReference type="SUPFAM" id="SSF46565">
    <property type="entry name" value="Chaperone J-domain"/>
    <property type="match status" value="1"/>
</dbReference>
<dbReference type="AlphaFoldDB" id="A0A5A7REB7"/>
<keyword evidence="5" id="KW-1185">Reference proteome</keyword>
<dbReference type="Gene3D" id="3.40.30.10">
    <property type="entry name" value="Glutaredoxin"/>
    <property type="match status" value="2"/>
</dbReference>
<dbReference type="CDD" id="cd06257">
    <property type="entry name" value="DnaJ"/>
    <property type="match status" value="1"/>
</dbReference>
<feature type="compositionally biased region" description="Polar residues" evidence="2">
    <location>
        <begin position="279"/>
        <end position="289"/>
    </location>
</feature>
<comment type="caution">
    <text evidence="4">The sequence shown here is derived from an EMBL/GenBank/DDBJ whole genome shotgun (WGS) entry which is preliminary data.</text>
</comment>
<feature type="domain" description="J" evidence="3">
    <location>
        <begin position="104"/>
        <end position="179"/>
    </location>
</feature>
<gene>
    <name evidence="4" type="ORF">STAS_33474</name>
</gene>
<dbReference type="InterPro" id="IPR036869">
    <property type="entry name" value="J_dom_sf"/>
</dbReference>
<feature type="coiled-coil region" evidence="1">
    <location>
        <begin position="492"/>
        <end position="519"/>
    </location>
</feature>
<dbReference type="PANTHER" id="PTHR45184:SF1">
    <property type="entry name" value="DNAJ PROTEIN ERDJ3A"/>
    <property type="match status" value="1"/>
</dbReference>
<dbReference type="OrthoDB" id="10250354at2759"/>
<name>A0A5A7REB7_STRAF</name>
<dbReference type="PRINTS" id="PR00625">
    <property type="entry name" value="JDOMAIN"/>
</dbReference>
<dbReference type="InterPro" id="IPR036249">
    <property type="entry name" value="Thioredoxin-like_sf"/>
</dbReference>
<proteinExistence type="predicted"/>
<evidence type="ECO:0000259" key="3">
    <source>
        <dbReference type="PROSITE" id="PS50076"/>
    </source>
</evidence>
<dbReference type="Proteomes" id="UP000325081">
    <property type="component" value="Unassembled WGS sequence"/>
</dbReference>
<dbReference type="EMBL" id="BKCP01012181">
    <property type="protein sequence ID" value="GER55786.1"/>
    <property type="molecule type" value="Genomic_DNA"/>
</dbReference>
<evidence type="ECO:0000256" key="2">
    <source>
        <dbReference type="SAM" id="MobiDB-lite"/>
    </source>
</evidence>
<dbReference type="CDD" id="cd02961">
    <property type="entry name" value="PDI_a_family"/>
    <property type="match status" value="1"/>
</dbReference>
<dbReference type="Pfam" id="PF00226">
    <property type="entry name" value="DnaJ"/>
    <property type="match status" value="1"/>
</dbReference>